<reference evidence="1 2" key="1">
    <citation type="journal article" date="2014" name="PLoS Genet.">
        <title>Phylogenetically driven sequencing of extremely halophilic archaea reveals strategies for static and dynamic osmo-response.</title>
        <authorList>
            <person name="Becker E.A."/>
            <person name="Seitzer P.M."/>
            <person name="Tritt A."/>
            <person name="Larsen D."/>
            <person name="Krusor M."/>
            <person name="Yao A.I."/>
            <person name="Wu D."/>
            <person name="Madern D."/>
            <person name="Eisen J.A."/>
            <person name="Darling A.E."/>
            <person name="Facciotti M.T."/>
        </authorList>
    </citation>
    <scope>NUCLEOTIDE SEQUENCE [LARGE SCALE GENOMIC DNA]</scope>
    <source>
        <strain evidence="1 2">JCM 10989</strain>
    </source>
</reference>
<gene>
    <name evidence="1" type="ORF">C483_02286</name>
</gene>
<dbReference type="STRING" id="1227493.C483_02286"/>
<keyword evidence="2" id="KW-1185">Reference proteome</keyword>
<sequence>MAVSPYQQLSWNDPHTVYLSQIYALYSRQISWGTQLCDYGYSGYPDPKLENGSETYEPDLLAFNSTGDVQHITVEDFSNLHTQFENDSQKKIEIEDRLSDALKYANITDQMVTNYVELHGHDFTPSHHEIVITLSQDLYQKFEATISDMISENDLILWLINSNGTSRIWKELGTHSNMDLEDTICNKLEVYPNSSDLLHFTRNTDEALLKFEFCNRLIKHCSRERVAKVDFADIDRIMTQINPPMLGHLPRKERIKHWQKYMSSMLRRFNLMEKSKDQNQYKWKKESLIKEPRYCNRILRDIQDNLEISG</sequence>
<evidence type="ECO:0000313" key="1">
    <source>
        <dbReference type="EMBL" id="ELY95155.1"/>
    </source>
</evidence>
<protein>
    <submittedName>
        <fullName evidence="1">Uncharacterized protein</fullName>
    </submittedName>
</protein>
<dbReference type="Proteomes" id="UP000011519">
    <property type="component" value="Unassembled WGS sequence"/>
</dbReference>
<evidence type="ECO:0000313" key="2">
    <source>
        <dbReference type="Proteomes" id="UP000011519"/>
    </source>
</evidence>
<dbReference type="OrthoDB" id="351198at2157"/>
<dbReference type="AlphaFoldDB" id="M0A8R6"/>
<proteinExistence type="predicted"/>
<dbReference type="RefSeq" id="WP_006651716.1">
    <property type="nucleotide sequence ID" value="NZ_AOIM01000009.1"/>
</dbReference>
<dbReference type="EMBL" id="AOIM01000009">
    <property type="protein sequence ID" value="ELY95155.1"/>
    <property type="molecule type" value="Genomic_DNA"/>
</dbReference>
<accession>M0A8R6</accession>
<comment type="caution">
    <text evidence="1">The sequence shown here is derived from an EMBL/GenBank/DDBJ whole genome shotgun (WGS) entry which is preliminary data.</text>
</comment>
<name>M0A8R6_9EURY</name>
<organism evidence="1 2">
    <name type="scientific">Natrialba hulunbeirensis JCM 10989</name>
    <dbReference type="NCBI Taxonomy" id="1227493"/>
    <lineage>
        <taxon>Archaea</taxon>
        <taxon>Methanobacteriati</taxon>
        <taxon>Methanobacteriota</taxon>
        <taxon>Stenosarchaea group</taxon>
        <taxon>Halobacteria</taxon>
        <taxon>Halobacteriales</taxon>
        <taxon>Natrialbaceae</taxon>
        <taxon>Natrialba</taxon>
    </lineage>
</organism>